<proteinExistence type="predicted"/>
<sequence length="59" mass="6452">MENPIPGGAGRRTKAIKEVLNGSMVHDFQDMQQLGADMQAMKTNSQLLEEGLVPDPIQD</sequence>
<dbReference type="Proteomes" id="UP000256304">
    <property type="component" value="Unassembled WGS sequence"/>
</dbReference>
<comment type="caution">
    <text evidence="1">The sequence shown here is derived from an EMBL/GenBank/DDBJ whole genome shotgun (WGS) entry which is preliminary data.</text>
</comment>
<evidence type="ECO:0000313" key="2">
    <source>
        <dbReference type="Proteomes" id="UP000256304"/>
    </source>
</evidence>
<gene>
    <name evidence="1" type="ORF">A8990_10395</name>
</gene>
<reference evidence="1 2" key="1">
    <citation type="submission" date="2018-08" db="EMBL/GenBank/DDBJ databases">
        <title>Genomic Encyclopedia of Type Strains, Phase III (KMG-III): the genomes of soil and plant-associated and newly described type strains.</title>
        <authorList>
            <person name="Whitman W."/>
        </authorList>
    </citation>
    <scope>NUCLEOTIDE SEQUENCE [LARGE SCALE GENOMIC DNA]</scope>
    <source>
        <strain evidence="1 2">CGMCC 1.10966</strain>
    </source>
</reference>
<evidence type="ECO:0000313" key="1">
    <source>
        <dbReference type="EMBL" id="REE92797.1"/>
    </source>
</evidence>
<dbReference type="OrthoDB" id="2680441at2"/>
<accession>A0A3D9SDY0</accession>
<dbReference type="EMBL" id="QTTN01000003">
    <property type="protein sequence ID" value="REE92797.1"/>
    <property type="molecule type" value="Genomic_DNA"/>
</dbReference>
<dbReference type="AlphaFoldDB" id="A0A3D9SDY0"/>
<dbReference type="RefSeq" id="WP_116187716.1">
    <property type="nucleotide sequence ID" value="NZ_QTTN01000003.1"/>
</dbReference>
<keyword evidence="2" id="KW-1185">Reference proteome</keyword>
<protein>
    <submittedName>
        <fullName evidence="1">Uncharacterized protein</fullName>
    </submittedName>
</protein>
<organism evidence="1 2">
    <name type="scientific">Paenibacillus taihuensis</name>
    <dbReference type="NCBI Taxonomy" id="1156355"/>
    <lineage>
        <taxon>Bacteria</taxon>
        <taxon>Bacillati</taxon>
        <taxon>Bacillota</taxon>
        <taxon>Bacilli</taxon>
        <taxon>Bacillales</taxon>
        <taxon>Paenibacillaceae</taxon>
        <taxon>Paenibacillus</taxon>
    </lineage>
</organism>
<name>A0A3D9SDY0_9BACL</name>